<dbReference type="GO" id="GO:0008380">
    <property type="term" value="P:RNA splicing"/>
    <property type="evidence" value="ECO:0007669"/>
    <property type="project" value="UniProtKB-KW"/>
</dbReference>
<dbReference type="PANTHER" id="PTHR23139">
    <property type="entry name" value="RNA-BINDING PROTEIN"/>
    <property type="match status" value="1"/>
</dbReference>
<dbReference type="Gene3D" id="3.30.70.330">
    <property type="match status" value="1"/>
</dbReference>
<name>A0A5J5AQ18_9ASTE</name>
<dbReference type="InterPro" id="IPR035979">
    <property type="entry name" value="RBD_domain_sf"/>
</dbReference>
<protein>
    <recommendedName>
        <fullName evidence="6">RRM domain-containing protein</fullName>
    </recommendedName>
</protein>
<dbReference type="GO" id="GO:0006397">
    <property type="term" value="P:mRNA processing"/>
    <property type="evidence" value="ECO:0007669"/>
    <property type="project" value="UniProtKB-KW"/>
</dbReference>
<dbReference type="Proteomes" id="UP000325577">
    <property type="component" value="Linkage Group LG2"/>
</dbReference>
<evidence type="ECO:0000256" key="3">
    <source>
        <dbReference type="ARBA" id="ARBA00023187"/>
    </source>
</evidence>
<dbReference type="AlphaFoldDB" id="A0A5J5AQ18"/>
<sequence>MMSDPWDCPSHSWNVSKHVNVSIWAVWSSSCDAGSGNDSATRHVQRVYVGGLPPSANEQSVATFFSHVMSAIGGDTACPGDAVVNVFINHEKKFAFVGIIFEGAPVKVRRPSDYNPSLAGSTFSKEDTQSICYKGRSEFNISLVLHVRLYNEICAMISAITSGQLADFIGHKRVCEV</sequence>
<evidence type="ECO:0000313" key="4">
    <source>
        <dbReference type="EMBL" id="KAA8531852.1"/>
    </source>
</evidence>
<dbReference type="OrthoDB" id="1742066at2759"/>
<dbReference type="SUPFAM" id="SSF54928">
    <property type="entry name" value="RNA-binding domain, RBD"/>
    <property type="match status" value="1"/>
</dbReference>
<organism evidence="4 5">
    <name type="scientific">Nyssa sinensis</name>
    <dbReference type="NCBI Taxonomy" id="561372"/>
    <lineage>
        <taxon>Eukaryota</taxon>
        <taxon>Viridiplantae</taxon>
        <taxon>Streptophyta</taxon>
        <taxon>Embryophyta</taxon>
        <taxon>Tracheophyta</taxon>
        <taxon>Spermatophyta</taxon>
        <taxon>Magnoliopsida</taxon>
        <taxon>eudicotyledons</taxon>
        <taxon>Gunneridae</taxon>
        <taxon>Pentapetalae</taxon>
        <taxon>asterids</taxon>
        <taxon>Cornales</taxon>
        <taxon>Nyssaceae</taxon>
        <taxon>Nyssa</taxon>
    </lineage>
</organism>
<evidence type="ECO:0008006" key="6">
    <source>
        <dbReference type="Google" id="ProtNLM"/>
    </source>
</evidence>
<accession>A0A5J5AQ18</accession>
<keyword evidence="5" id="KW-1185">Reference proteome</keyword>
<keyword evidence="3" id="KW-0508">mRNA splicing</keyword>
<reference evidence="4 5" key="1">
    <citation type="submission" date="2019-09" db="EMBL/GenBank/DDBJ databases">
        <title>A chromosome-level genome assembly of the Chinese tupelo Nyssa sinensis.</title>
        <authorList>
            <person name="Yang X."/>
            <person name="Kang M."/>
            <person name="Yang Y."/>
            <person name="Xiong H."/>
            <person name="Wang M."/>
            <person name="Zhang Z."/>
            <person name="Wang Z."/>
            <person name="Wu H."/>
            <person name="Ma T."/>
            <person name="Liu J."/>
            <person name="Xi Z."/>
        </authorList>
    </citation>
    <scope>NUCLEOTIDE SEQUENCE [LARGE SCALE GENOMIC DNA]</scope>
    <source>
        <strain evidence="4">J267</strain>
        <tissue evidence="4">Leaf</tissue>
    </source>
</reference>
<keyword evidence="1" id="KW-0507">mRNA processing</keyword>
<dbReference type="GO" id="GO:0003723">
    <property type="term" value="F:RNA binding"/>
    <property type="evidence" value="ECO:0007669"/>
    <property type="project" value="UniProtKB-KW"/>
</dbReference>
<proteinExistence type="predicted"/>
<gene>
    <name evidence="4" type="ORF">F0562_006431</name>
</gene>
<keyword evidence="2" id="KW-0694">RNA-binding</keyword>
<dbReference type="EMBL" id="CM018043">
    <property type="protein sequence ID" value="KAA8531852.1"/>
    <property type="molecule type" value="Genomic_DNA"/>
</dbReference>
<evidence type="ECO:0000256" key="1">
    <source>
        <dbReference type="ARBA" id="ARBA00022664"/>
    </source>
</evidence>
<evidence type="ECO:0000313" key="5">
    <source>
        <dbReference type="Proteomes" id="UP000325577"/>
    </source>
</evidence>
<evidence type="ECO:0000256" key="2">
    <source>
        <dbReference type="ARBA" id="ARBA00022884"/>
    </source>
</evidence>
<dbReference type="InterPro" id="IPR012677">
    <property type="entry name" value="Nucleotide-bd_a/b_plait_sf"/>
</dbReference>